<dbReference type="InterPro" id="IPR011032">
    <property type="entry name" value="GroES-like_sf"/>
</dbReference>
<evidence type="ECO:0000256" key="5">
    <source>
        <dbReference type="ARBA" id="ARBA00023002"/>
    </source>
</evidence>
<keyword evidence="9" id="KW-1185">Reference proteome</keyword>
<dbReference type="SUPFAM" id="SSF51735">
    <property type="entry name" value="NAD(P)-binding Rossmann-fold domains"/>
    <property type="match status" value="1"/>
</dbReference>
<proteinExistence type="inferred from homology"/>
<organism evidence="8 9">
    <name type="scientific">Streptomyces tateyamensis</name>
    <dbReference type="NCBI Taxonomy" id="565073"/>
    <lineage>
        <taxon>Bacteria</taxon>
        <taxon>Bacillati</taxon>
        <taxon>Actinomycetota</taxon>
        <taxon>Actinomycetes</taxon>
        <taxon>Kitasatosporales</taxon>
        <taxon>Streptomycetaceae</taxon>
        <taxon>Streptomyces</taxon>
    </lineage>
</organism>
<accession>A0A2V4NZS2</accession>
<evidence type="ECO:0000256" key="2">
    <source>
        <dbReference type="ARBA" id="ARBA00008072"/>
    </source>
</evidence>
<dbReference type="InterPro" id="IPR036291">
    <property type="entry name" value="NAD(P)-bd_dom_sf"/>
</dbReference>
<keyword evidence="3" id="KW-0479">Metal-binding</keyword>
<evidence type="ECO:0000256" key="6">
    <source>
        <dbReference type="SAM" id="MobiDB-lite"/>
    </source>
</evidence>
<dbReference type="Gene3D" id="3.40.50.720">
    <property type="entry name" value="NAD(P)-binding Rossmann-like Domain"/>
    <property type="match status" value="1"/>
</dbReference>
<dbReference type="PANTHER" id="PTHR43350">
    <property type="entry name" value="NAD-DEPENDENT ALCOHOL DEHYDROGENASE"/>
    <property type="match status" value="1"/>
</dbReference>
<gene>
    <name evidence="8" type="ORF">C7C46_19100</name>
</gene>
<dbReference type="PANTHER" id="PTHR43350:SF19">
    <property type="entry name" value="D-GULOSIDE 3-DEHYDROGENASE"/>
    <property type="match status" value="1"/>
</dbReference>
<dbReference type="AlphaFoldDB" id="A0A2V4NZS2"/>
<keyword evidence="5" id="KW-0560">Oxidoreductase</keyword>
<name>A0A2V4NZS2_9ACTN</name>
<protein>
    <recommendedName>
        <fullName evidence="7">Alcohol dehydrogenase-like N-terminal domain-containing protein</fullName>
    </recommendedName>
</protein>
<feature type="domain" description="Alcohol dehydrogenase-like N-terminal" evidence="7">
    <location>
        <begin position="101"/>
        <end position="201"/>
    </location>
</feature>
<dbReference type="GO" id="GO:0016491">
    <property type="term" value="F:oxidoreductase activity"/>
    <property type="evidence" value="ECO:0007669"/>
    <property type="project" value="UniProtKB-KW"/>
</dbReference>
<reference evidence="8 9" key="1">
    <citation type="submission" date="2018-03" db="EMBL/GenBank/DDBJ databases">
        <title>Bioinformatic expansion and discovery of thiopeptide antibiotics.</title>
        <authorList>
            <person name="Schwalen C.J."/>
            <person name="Hudson G.A."/>
            <person name="Mitchell D.A."/>
        </authorList>
    </citation>
    <scope>NUCLEOTIDE SEQUENCE [LARGE SCALE GENOMIC DNA]</scope>
    <source>
        <strain evidence="8 9">ATCC 21389</strain>
    </source>
</reference>
<dbReference type="Proteomes" id="UP000248039">
    <property type="component" value="Unassembled WGS sequence"/>
</dbReference>
<evidence type="ECO:0000313" key="8">
    <source>
        <dbReference type="EMBL" id="PYC77365.1"/>
    </source>
</evidence>
<dbReference type="GO" id="GO:0046872">
    <property type="term" value="F:metal ion binding"/>
    <property type="evidence" value="ECO:0007669"/>
    <property type="project" value="UniProtKB-KW"/>
</dbReference>
<comment type="similarity">
    <text evidence="2">Belongs to the zinc-containing alcohol dehydrogenase family.</text>
</comment>
<dbReference type="EMBL" id="PYBW01000068">
    <property type="protein sequence ID" value="PYC77365.1"/>
    <property type="molecule type" value="Genomic_DNA"/>
</dbReference>
<feature type="region of interest" description="Disordered" evidence="6">
    <location>
        <begin position="1"/>
        <end position="47"/>
    </location>
</feature>
<dbReference type="Pfam" id="PF08240">
    <property type="entry name" value="ADH_N"/>
    <property type="match status" value="1"/>
</dbReference>
<comment type="cofactor">
    <cofactor evidence="1">
        <name>Zn(2+)</name>
        <dbReference type="ChEBI" id="CHEBI:29105"/>
    </cofactor>
</comment>
<evidence type="ECO:0000256" key="1">
    <source>
        <dbReference type="ARBA" id="ARBA00001947"/>
    </source>
</evidence>
<keyword evidence="4" id="KW-0862">Zinc</keyword>
<evidence type="ECO:0000256" key="4">
    <source>
        <dbReference type="ARBA" id="ARBA00022833"/>
    </source>
</evidence>
<evidence type="ECO:0000259" key="7">
    <source>
        <dbReference type="Pfam" id="PF08240"/>
    </source>
</evidence>
<sequence>MRRRWRQRTARGPALRNAGGAGGTAGRHGHAGIRRPGTALAGRHAPVRRDPADLVGRHGLEPAGSPVTGVGTLVWEAQPGEADGPLRLAPVRRAALPADAGTTDVRVRFSALCGSDTSKLCSDSWGGPIPEGWVPGHEVVGIDDTTGNWVAVNPLVGCDACAECVLGRIHLCPSLRRIGWDLPGGLAESVRVPVRNAVPLPAGAPDPVVFVLADPVAVALHGVRCGLQAPPSSGTSRLGVIGAGTLGICTAVVAAQAGWDVLLTTRRPEHEARLRALLAGTSVTVCPTPGLPAGACDAVVDAASGHSPAPLLQALEAVRDGGTVLVQNAYAPQVQLPTPVREVFRRSLTVRGSYSYCRANDRDDFRDALQLLDQDAGSAWATALISTRYPLAWLPDALNALRPDVARRPLKVLLTSRS</sequence>
<evidence type="ECO:0000313" key="9">
    <source>
        <dbReference type="Proteomes" id="UP000248039"/>
    </source>
</evidence>
<comment type="caution">
    <text evidence="8">The sequence shown here is derived from an EMBL/GenBank/DDBJ whole genome shotgun (WGS) entry which is preliminary data.</text>
</comment>
<dbReference type="SUPFAM" id="SSF50129">
    <property type="entry name" value="GroES-like"/>
    <property type="match status" value="1"/>
</dbReference>
<dbReference type="Gene3D" id="3.90.180.10">
    <property type="entry name" value="Medium-chain alcohol dehydrogenases, catalytic domain"/>
    <property type="match status" value="1"/>
</dbReference>
<evidence type="ECO:0000256" key="3">
    <source>
        <dbReference type="ARBA" id="ARBA00022723"/>
    </source>
</evidence>
<dbReference type="InterPro" id="IPR013154">
    <property type="entry name" value="ADH-like_N"/>
</dbReference>
<dbReference type="OrthoDB" id="9797931at2"/>